<dbReference type="Proteomes" id="UP000507470">
    <property type="component" value="Unassembled WGS sequence"/>
</dbReference>
<reference evidence="1 2" key="1">
    <citation type="submission" date="2020-06" db="EMBL/GenBank/DDBJ databases">
        <authorList>
            <person name="Li R."/>
            <person name="Bekaert M."/>
        </authorList>
    </citation>
    <scope>NUCLEOTIDE SEQUENCE [LARGE SCALE GENOMIC DNA]</scope>
    <source>
        <strain evidence="2">wild</strain>
    </source>
</reference>
<dbReference type="OrthoDB" id="10068687at2759"/>
<accession>A0A6J8BCU6</accession>
<proteinExistence type="predicted"/>
<gene>
    <name evidence="1" type="ORF">MCOR_17041</name>
</gene>
<protein>
    <submittedName>
        <fullName evidence="1">Uncharacterized protein</fullName>
    </submittedName>
</protein>
<dbReference type="AlphaFoldDB" id="A0A6J8BCU6"/>
<evidence type="ECO:0000313" key="2">
    <source>
        <dbReference type="Proteomes" id="UP000507470"/>
    </source>
</evidence>
<name>A0A6J8BCU6_MYTCO</name>
<dbReference type="EMBL" id="CACVKT020002999">
    <property type="protein sequence ID" value="CAC5381130.1"/>
    <property type="molecule type" value="Genomic_DNA"/>
</dbReference>
<keyword evidence="2" id="KW-1185">Reference proteome</keyword>
<organism evidence="1 2">
    <name type="scientific">Mytilus coruscus</name>
    <name type="common">Sea mussel</name>
    <dbReference type="NCBI Taxonomy" id="42192"/>
    <lineage>
        <taxon>Eukaryota</taxon>
        <taxon>Metazoa</taxon>
        <taxon>Spiralia</taxon>
        <taxon>Lophotrochozoa</taxon>
        <taxon>Mollusca</taxon>
        <taxon>Bivalvia</taxon>
        <taxon>Autobranchia</taxon>
        <taxon>Pteriomorphia</taxon>
        <taxon>Mytilida</taxon>
        <taxon>Mytiloidea</taxon>
        <taxon>Mytilidae</taxon>
        <taxon>Mytilinae</taxon>
        <taxon>Mytilus</taxon>
    </lineage>
</organism>
<sequence>MIKEENREVAASLTTVSGGVSLPILQIDRRIQTDKFNQLPSPTVPPRPFKRSRIDSDIETSTLIYPLFVKENGSALDRDFFIRSLRQVLDICGFNSSLYNGHSFRIGASTSAGSVNIQDHLIKLLVGGHQTVIVVIFVSQGHDSKSTEVFDIV</sequence>
<evidence type="ECO:0000313" key="1">
    <source>
        <dbReference type="EMBL" id="CAC5381130.1"/>
    </source>
</evidence>